<evidence type="ECO:0000313" key="7">
    <source>
        <dbReference type="EMBL" id="AKB57781.1"/>
    </source>
</evidence>
<dbReference type="NCBIfam" id="TIGR01247">
    <property type="entry name" value="drrB"/>
    <property type="match status" value="1"/>
</dbReference>
<gene>
    <name evidence="7" type="ORF">MSBR2_1265</name>
</gene>
<evidence type="ECO:0000256" key="4">
    <source>
        <dbReference type="ARBA" id="ARBA00023136"/>
    </source>
</evidence>
<dbReference type="AlphaFoldDB" id="A0A0E3LQ75"/>
<protein>
    <submittedName>
        <fullName evidence="7">Multidrug ABC transporter, permease protein</fullName>
    </submittedName>
</protein>
<dbReference type="Proteomes" id="UP000033079">
    <property type="component" value="Chromosome"/>
</dbReference>
<reference evidence="7 8" key="1">
    <citation type="submission" date="2014-07" db="EMBL/GenBank/DDBJ databases">
        <title>Methanogenic archaea and the global carbon cycle.</title>
        <authorList>
            <person name="Henriksen J.R."/>
            <person name="Luke J."/>
            <person name="Reinhart S."/>
            <person name="Benedict M.N."/>
            <person name="Youngblut N.D."/>
            <person name="Metcalf M.E."/>
            <person name="Whitaker R.J."/>
            <person name="Metcalf W.W."/>
        </authorList>
    </citation>
    <scope>NUCLEOTIDE SEQUENCE [LARGE SCALE GENOMIC DNA]</scope>
    <source>
        <strain evidence="7 8">227</strain>
    </source>
</reference>
<comment type="subcellular location">
    <subcellularLocation>
        <location evidence="1">Membrane</location>
        <topology evidence="1">Multi-pass membrane protein</topology>
    </subcellularLocation>
</comment>
<feature type="transmembrane region" description="Helical" evidence="5">
    <location>
        <begin position="57"/>
        <end position="80"/>
    </location>
</feature>
<dbReference type="PROSITE" id="PS51012">
    <property type="entry name" value="ABC_TM2"/>
    <property type="match status" value="1"/>
</dbReference>
<dbReference type="GO" id="GO:0043190">
    <property type="term" value="C:ATP-binding cassette (ABC) transporter complex"/>
    <property type="evidence" value="ECO:0007669"/>
    <property type="project" value="InterPro"/>
</dbReference>
<dbReference type="PANTHER" id="PTHR43229">
    <property type="entry name" value="NODULATION PROTEIN J"/>
    <property type="match status" value="1"/>
</dbReference>
<evidence type="ECO:0000256" key="2">
    <source>
        <dbReference type="ARBA" id="ARBA00022692"/>
    </source>
</evidence>
<feature type="domain" description="ABC transmembrane type-2" evidence="6">
    <location>
        <begin position="21"/>
        <end position="248"/>
    </location>
</feature>
<evidence type="ECO:0000256" key="1">
    <source>
        <dbReference type="ARBA" id="ARBA00004141"/>
    </source>
</evidence>
<feature type="transmembrane region" description="Helical" evidence="5">
    <location>
        <begin position="227"/>
        <end position="245"/>
    </location>
</feature>
<dbReference type="Pfam" id="PF01061">
    <property type="entry name" value="ABC2_membrane"/>
    <property type="match status" value="1"/>
</dbReference>
<evidence type="ECO:0000256" key="5">
    <source>
        <dbReference type="SAM" id="Phobius"/>
    </source>
</evidence>
<feature type="transmembrane region" description="Helical" evidence="5">
    <location>
        <begin position="169"/>
        <end position="188"/>
    </location>
</feature>
<feature type="transmembrane region" description="Helical" evidence="5">
    <location>
        <begin position="101"/>
        <end position="127"/>
    </location>
</feature>
<dbReference type="KEGG" id="mbar:MSBR2_1265"/>
<dbReference type="RefSeq" id="WP_048118865.1">
    <property type="nucleotide sequence ID" value="NZ_CP009530.1"/>
</dbReference>
<evidence type="ECO:0000313" key="8">
    <source>
        <dbReference type="Proteomes" id="UP000033079"/>
    </source>
</evidence>
<dbReference type="InterPro" id="IPR051784">
    <property type="entry name" value="Nod_factor_ABC_transporter"/>
</dbReference>
<dbReference type="InterPro" id="IPR013525">
    <property type="entry name" value="ABC2_TM"/>
</dbReference>
<dbReference type="EMBL" id="CP009530">
    <property type="protein sequence ID" value="AKB57781.1"/>
    <property type="molecule type" value="Genomic_DNA"/>
</dbReference>
<dbReference type="PIRSF" id="PIRSF006648">
    <property type="entry name" value="DrrB"/>
    <property type="match status" value="1"/>
</dbReference>
<dbReference type="InterPro" id="IPR005942">
    <property type="entry name" value="Daunbcin-R_ABC-transpt"/>
</dbReference>
<accession>A0A0E3LQ75</accession>
<feature type="transmembrane region" description="Helical" evidence="5">
    <location>
        <begin position="21"/>
        <end position="45"/>
    </location>
</feature>
<keyword evidence="4 5" id="KW-0472">Membrane</keyword>
<sequence length="250" mass="27295">MIEVIYILWLRQLKHYWRSKSRLLGSLGQPLLFLITFGFGFGPMYSRASGGANYLDFLAPGIVSMSILFTAIFSGLEVIWDRQFGFLKETMVAPISRTEIMIGKTLGGATIAMIQGLIVLGLTYLLGFRVPGLASLAVGLVFMSLIAIFFTGLGLAIASKMKDMQGFQLIMNFLIMPIFFLSGALFPLENLPPAIYFISRIDPLTYGVDGLRGAIAGMNVFGIYNDLAIIGLLSALVCMVGAFLFSKIEA</sequence>
<feature type="transmembrane region" description="Helical" evidence="5">
    <location>
        <begin position="133"/>
        <end position="157"/>
    </location>
</feature>
<dbReference type="HOGENOM" id="CLU_039483_2_3_2"/>
<keyword evidence="3 5" id="KW-1133">Transmembrane helix</keyword>
<keyword evidence="2 5" id="KW-0812">Transmembrane</keyword>
<dbReference type="InterPro" id="IPR047817">
    <property type="entry name" value="ABC2_TM_bact-type"/>
</dbReference>
<dbReference type="PATRIC" id="fig|1434106.5.peg.1625"/>
<name>A0A0E3LQ75_METBA</name>
<dbReference type="PRINTS" id="PR00164">
    <property type="entry name" value="ABC2TRNSPORT"/>
</dbReference>
<proteinExistence type="predicted"/>
<organism evidence="7 8">
    <name type="scientific">Methanosarcina barkeri 227</name>
    <dbReference type="NCBI Taxonomy" id="1434106"/>
    <lineage>
        <taxon>Archaea</taxon>
        <taxon>Methanobacteriati</taxon>
        <taxon>Methanobacteriota</taxon>
        <taxon>Stenosarchaea group</taxon>
        <taxon>Methanomicrobia</taxon>
        <taxon>Methanosarcinales</taxon>
        <taxon>Methanosarcinaceae</taxon>
        <taxon>Methanosarcina</taxon>
    </lineage>
</organism>
<dbReference type="PANTHER" id="PTHR43229:SF2">
    <property type="entry name" value="NODULATION PROTEIN J"/>
    <property type="match status" value="1"/>
</dbReference>
<evidence type="ECO:0000256" key="3">
    <source>
        <dbReference type="ARBA" id="ARBA00022989"/>
    </source>
</evidence>
<dbReference type="InterPro" id="IPR000412">
    <property type="entry name" value="ABC_2_transport"/>
</dbReference>
<dbReference type="GeneID" id="24844373"/>
<evidence type="ECO:0000259" key="6">
    <source>
        <dbReference type="PROSITE" id="PS51012"/>
    </source>
</evidence>
<dbReference type="GO" id="GO:0140359">
    <property type="term" value="F:ABC-type transporter activity"/>
    <property type="evidence" value="ECO:0007669"/>
    <property type="project" value="InterPro"/>
</dbReference>